<dbReference type="InterPro" id="IPR013497">
    <property type="entry name" value="Topo_IA_cen"/>
</dbReference>
<keyword evidence="12 16" id="KW-0238">DNA-binding</keyword>
<proteinExistence type="inferred from homology"/>
<sequence length="1119" mass="129852">MHERENRQPDRKTKEVSGELAVNLKYHHSCINCRGVNTDERNERGLPCEVCLPEESPSDIYEALLERRTLKDYRFYHRFWREYEDFRNFFKEMFGKNLTGYQRLWAKRTILGKSFTMVAPTGVGKTTFGMVASLWLARKGKKSALIFPTVTLVKQTLERLRNMSEDAKIIGFYSSMGKEEKKKFEESFEKDDYHILVVSTQFVSRHREELSRKKFDFVFVDDVDAVLKASRNIDTLLMMVGIPENVIKKALSAIKQGKIYERPDNLKTGILVVSSATARPRGIRPLLFRDLLNFTVGRLVSVSRNITHVRISRKSRERLVELLRVFRDGVLIFTQTEEEGRNLVDYLKGQGIRVEGTWERFEENFDAFKNGDIDVLVGVQAYYGKLTRGVDLPERIKYVIFWGVPSMKFPLELDRAPKFVLTRLLRESGLIKGREVNEEELRKLAKSHFSQEEFVERVKEIFRGSAVRGEELIIPDIYTYIQASGRSSRILNGVLVKGLAVIFEEDEEIFESLRTRLLLVAEEEILEESEVDWEKLIREVEESRKSLKKEFSDTSRSLLIVVESPTKADTISKFLGKSSSRRERNILVHEAVTDEGIILFTATRGHVYDLVTRGGIHGVEEKNGIFVPVYNSLKRCRSCGYQFTEDREECPICSSKDLDDKTETLRALREISLEVDEILVATDPDVEGEKISWDVTQYLIPANGSLKRIEMHEITKYGFKKARESVRFVDFNLVKAQVVRRIQDRWIGFELSGKLQKQFGKPNLSAGRVQSTVLGWIVDREEEYRKSEKNFTLITLENGAQLEVEGKVSVDAISVSKVEETEEDIAPPPPYTTSSALSEISQKLRLGVQETMDILQDLFEKGFITYHRTDSIRVSLEGQNVARSYLRKIGKEELFTGRSWSTEGAHEAIRPVKPIDDKEIEEMMEEGLITDLTKKHLRVYSLIFNRFLASQSSPVKVKRQSVFFDVEGKELKKEYVVEILKDGWNLFMPLTISPRFEHRSYRILERKIYKKHTVPLFTQASIVEEMKKRGIGRPSTYAKIVEVLFKRGYVYEDKYRRIRPTKLGVMVYSFLKERYERFVTEETTRRLEEIMDRVEKGEEDYQSTLRLLYEEIKSLTEEG</sequence>
<dbReference type="InterPro" id="IPR011545">
    <property type="entry name" value="DEAD/DEAH_box_helicase_dom"/>
</dbReference>
<evidence type="ECO:0000256" key="18">
    <source>
        <dbReference type="SAM" id="Coils"/>
    </source>
</evidence>
<evidence type="ECO:0000256" key="1">
    <source>
        <dbReference type="ARBA" id="ARBA00001946"/>
    </source>
</evidence>
<dbReference type="AlphaFoldDB" id="Q5CBQ4"/>
<dbReference type="SMART" id="SM00437">
    <property type="entry name" value="TOP1Ac"/>
    <property type="match status" value="1"/>
</dbReference>
<dbReference type="PROSITE" id="PS52036">
    <property type="entry name" value="ZF_RG_N"/>
    <property type="match status" value="1"/>
</dbReference>
<keyword evidence="18" id="KW-0175">Coiled coil</keyword>
<keyword evidence="5 16" id="KW-0479">Metal-binding</keyword>
<comment type="miscellaneous">
    <text evidence="16">This enzyme is the only unique feature of hyperthermophilic bacteria/archaea known and seems to be essential for adaptation to life at high temperatures. It may play a role in stabilization of DNA at high temperatures.</text>
</comment>
<evidence type="ECO:0000256" key="15">
    <source>
        <dbReference type="ARBA" id="ARBA00049360"/>
    </source>
</evidence>
<keyword evidence="8 16" id="KW-0862">Zinc</keyword>
<dbReference type="GO" id="GO:0005524">
    <property type="term" value="F:ATP binding"/>
    <property type="evidence" value="ECO:0007669"/>
    <property type="project" value="UniProtKB-UniRule"/>
</dbReference>
<dbReference type="Gene3D" id="1.10.460.10">
    <property type="entry name" value="Topoisomerase I, domain 2"/>
    <property type="match status" value="1"/>
</dbReference>
<evidence type="ECO:0000259" key="20">
    <source>
        <dbReference type="PROSITE" id="PS51192"/>
    </source>
</evidence>
<comment type="similarity">
    <text evidence="14 16">In the N-terminal section; belongs to the DEAD box helicase family. DDVD subfamily.</text>
</comment>
<dbReference type="SMART" id="SM00493">
    <property type="entry name" value="TOPRIM"/>
    <property type="match status" value="1"/>
</dbReference>
<dbReference type="InterPro" id="IPR013824">
    <property type="entry name" value="Topo_IA_cen_sub1"/>
</dbReference>
<comment type="function">
    <text evidence="17">Modifies the topological state of DNA by introducing positive supercoils in an ATP-dependent process, increasing the linking number in steps of +1. Binds to single-stranded DNA, transiently cleaves and then rejoins the ends, introducing a positive supercoil in the process. The scissile phosphodiester is attacked by the catalytic tyrosine of the enzyme, resulting in the formation of a DNA-(5'-phosphotyrosyl)-enzyme intermediate. Involved in rewinding DNA strands in regions of the chromosome that have opened up to allow replication, transcription, DNA repair and/or for DNA protection.</text>
</comment>
<comment type="subunit">
    <text evidence="3 16">Monomer.</text>
</comment>
<feature type="region of interest" description="Topoisomerase I" evidence="16">
    <location>
        <begin position="553"/>
        <end position="1119"/>
    </location>
</feature>
<evidence type="ECO:0000256" key="4">
    <source>
        <dbReference type="ARBA" id="ARBA00022490"/>
    </source>
</evidence>
<dbReference type="PROSITE" id="PS52039">
    <property type="entry name" value="TOPO_IA_2"/>
    <property type="match status" value="1"/>
</dbReference>
<keyword evidence="4 16" id="KW-0963">Cytoplasm</keyword>
<dbReference type="InterPro" id="IPR027417">
    <property type="entry name" value="P-loop_NTPase"/>
</dbReference>
<feature type="coiled-coil region" evidence="18">
    <location>
        <begin position="1080"/>
        <end position="1118"/>
    </location>
</feature>
<organism evidence="23">
    <name type="scientific">Thermotoga neapolitana</name>
    <dbReference type="NCBI Taxonomy" id="2337"/>
    <lineage>
        <taxon>Bacteria</taxon>
        <taxon>Thermotogati</taxon>
        <taxon>Thermotogota</taxon>
        <taxon>Thermotogae</taxon>
        <taxon>Thermotogales</taxon>
        <taxon>Thermotogaceae</taxon>
        <taxon>Thermotoga</taxon>
    </lineage>
</organism>
<evidence type="ECO:0000256" key="9">
    <source>
        <dbReference type="ARBA" id="ARBA00022840"/>
    </source>
</evidence>
<dbReference type="InterPro" id="IPR006171">
    <property type="entry name" value="TOPRIM_dom"/>
</dbReference>
<keyword evidence="16" id="KW-0378">Hydrolase</keyword>
<name>Q5CBQ4_THENE</name>
<comment type="subcellular location">
    <subcellularLocation>
        <location evidence="2 16">Cytoplasm</location>
    </subcellularLocation>
</comment>
<reference evidence="23" key="1">
    <citation type="journal article" date="2006" name="Genetics">
        <title>Recombination in Thermotoga: implications for species concepts and biogeography.</title>
        <authorList>
            <person name="Nesbo C.L."/>
            <person name="Dlutek M."/>
            <person name="Doolittle F.W."/>
        </authorList>
    </citation>
    <scope>NUCLEOTIDE SEQUENCE</scope>
    <source>
        <strain evidence="23">LA10</strain>
    </source>
</reference>
<dbReference type="PANTHER" id="PTHR43505">
    <property type="entry name" value="REVERSE GYRASE"/>
    <property type="match status" value="1"/>
</dbReference>
<comment type="function">
    <text evidence="16">Modifies the topological state of DNA by introducing positive supercoils in an ATP-dependent process, increasing the linking number in steps of +1. Binds to single-stranded DNA, transiently cleaves and then rejoins the ends, introducing a positive supercoil in the process. The scissile phosphodiester is attacked by the catalytic tyrosine of the enzyme, resulting in the formation of a DNA-(5'-phosphotyrosyl)-enzyme intermediate. Probably involved in rewinding DNA strands in regions of the chromosome that have opened up to allow replication, transcription, DNA repair and/or for DNA protection.</text>
</comment>
<evidence type="ECO:0000256" key="10">
    <source>
        <dbReference type="ARBA" id="ARBA00022842"/>
    </source>
</evidence>
<dbReference type="Gene3D" id="2.60.510.20">
    <property type="match status" value="1"/>
</dbReference>
<keyword evidence="11 16" id="KW-0799">Topoisomerase</keyword>
<evidence type="ECO:0000256" key="6">
    <source>
        <dbReference type="ARBA" id="ARBA00022741"/>
    </source>
</evidence>
<comment type="domain">
    <text evidence="16">Introduction of positive supercoils requires the cooperation of both domains. The helicase-like domain probably does not directly unwind DNA, but more likely acts by driving ATP-dependent conformational changes within the whole enzyme. A beta hairpin in the 'latch' region of the N-terminal domain plays a regulatory role in the enzyme, repressing topoisomerase activity in the absence of ATP and preventing the enzyme from acting as an ATP-independent relaxing enzyme; it also helps to coordinate nucleotide hydrolysis by the ATPase domain with the supercoiling activity of the topoisomerase domain.</text>
</comment>
<dbReference type="PRINTS" id="PR00417">
    <property type="entry name" value="PRTPISMRASEI"/>
</dbReference>
<evidence type="ECO:0000313" key="23">
    <source>
        <dbReference type="EMBL" id="CAI44249.1"/>
    </source>
</evidence>
<evidence type="ECO:0000256" key="2">
    <source>
        <dbReference type="ARBA" id="ARBA00004496"/>
    </source>
</evidence>
<feature type="domain" description="RG N-terminal-type" evidence="21">
    <location>
        <begin position="20"/>
        <end position="60"/>
    </location>
</feature>
<dbReference type="EMBL" id="AJ872267">
    <property type="protein sequence ID" value="CAI44249.1"/>
    <property type="molecule type" value="Genomic_DNA"/>
</dbReference>
<feature type="domain" description="Helicase ATP-binding" evidence="20">
    <location>
        <begin position="106"/>
        <end position="260"/>
    </location>
</feature>
<dbReference type="InterPro" id="IPR014001">
    <property type="entry name" value="Helicase_ATP-bd"/>
</dbReference>
<dbReference type="SUPFAM" id="SSF52540">
    <property type="entry name" value="P-loop containing nucleoside triphosphate hydrolases"/>
    <property type="match status" value="2"/>
</dbReference>
<dbReference type="NCBIfam" id="TIGR01054">
    <property type="entry name" value="rgy"/>
    <property type="match status" value="1"/>
</dbReference>
<dbReference type="InterPro" id="IPR034142">
    <property type="entry name" value="TOPRIM_RevGyr"/>
</dbReference>
<dbReference type="GO" id="GO:0006265">
    <property type="term" value="P:DNA topological change"/>
    <property type="evidence" value="ECO:0007669"/>
    <property type="project" value="UniProtKB-UniRule"/>
</dbReference>
<evidence type="ECO:0000259" key="19">
    <source>
        <dbReference type="PROSITE" id="PS50880"/>
    </source>
</evidence>
<feature type="active site" description="O-(5'-phospho-DNA)-tyrosine intermediate" evidence="16">
    <location>
        <position position="866"/>
    </location>
</feature>
<keyword evidence="9 16" id="KW-0067">ATP-binding</keyword>
<comment type="similarity">
    <text evidence="16">In the C-terminal section; belongs to the type IA topoisomerase family.</text>
</comment>
<feature type="binding site" evidence="16">
    <location>
        <position position="102"/>
    </location>
    <ligand>
        <name>ATP</name>
        <dbReference type="ChEBI" id="CHEBI:30616"/>
    </ligand>
</feature>
<comment type="cofactor">
    <cofactor evidence="16">
        <name>Zn(2+)</name>
        <dbReference type="ChEBI" id="CHEBI:29105"/>
    </cofactor>
    <text evidence="16">Binds 1 or 2 zinc ions per subunit.</text>
</comment>
<keyword evidence="10" id="KW-0460">Magnesium</keyword>
<dbReference type="Gene3D" id="1.10.290.10">
    <property type="entry name" value="Topoisomerase I, domain 4"/>
    <property type="match status" value="1"/>
</dbReference>
<dbReference type="Pfam" id="PF00270">
    <property type="entry name" value="DEAD"/>
    <property type="match status" value="1"/>
</dbReference>
<dbReference type="InterPro" id="IPR013826">
    <property type="entry name" value="Topo_IA_cen_sub3"/>
</dbReference>
<dbReference type="Gene3D" id="3.40.50.140">
    <property type="match status" value="1"/>
</dbReference>
<comment type="catalytic activity">
    <reaction evidence="15 16 17">
        <text>ATP + H2O = ADP + phosphate + H(+)</text>
        <dbReference type="Rhea" id="RHEA:13065"/>
        <dbReference type="ChEBI" id="CHEBI:15377"/>
        <dbReference type="ChEBI" id="CHEBI:15378"/>
        <dbReference type="ChEBI" id="CHEBI:30616"/>
        <dbReference type="ChEBI" id="CHEBI:43474"/>
        <dbReference type="ChEBI" id="CHEBI:456216"/>
    </reaction>
</comment>
<dbReference type="HAMAP" id="MF_01125">
    <property type="entry name" value="Reverse_gyrase"/>
    <property type="match status" value="1"/>
</dbReference>
<evidence type="ECO:0000256" key="11">
    <source>
        <dbReference type="ARBA" id="ARBA00023029"/>
    </source>
</evidence>
<dbReference type="SUPFAM" id="SSF56712">
    <property type="entry name" value="Prokaryotic type I DNA topoisomerase"/>
    <property type="match status" value="1"/>
</dbReference>
<dbReference type="PROSITE" id="PS52037">
    <property type="entry name" value="ZF_RG_C"/>
    <property type="match status" value="1"/>
</dbReference>
<accession>Q5CBQ4</accession>
<dbReference type="CDD" id="cd18798">
    <property type="entry name" value="SF2_C_reverse_gyrase"/>
    <property type="match status" value="1"/>
</dbReference>
<dbReference type="GO" id="GO:0005737">
    <property type="term" value="C:cytoplasm"/>
    <property type="evidence" value="ECO:0007669"/>
    <property type="project" value="UniProtKB-SubCell"/>
</dbReference>
<dbReference type="PROSITE" id="PS51192">
    <property type="entry name" value="HELICASE_ATP_BIND_1"/>
    <property type="match status" value="1"/>
</dbReference>
<dbReference type="PANTHER" id="PTHR43505:SF1">
    <property type="entry name" value="REVERSE GYRASE"/>
    <property type="match status" value="1"/>
</dbReference>
<evidence type="ECO:0000256" key="8">
    <source>
        <dbReference type="ARBA" id="ARBA00022833"/>
    </source>
</evidence>
<dbReference type="InterPro" id="IPR003602">
    <property type="entry name" value="Topo_IA_DNA-bd_dom"/>
</dbReference>
<evidence type="ECO:0000256" key="7">
    <source>
        <dbReference type="ARBA" id="ARBA00022771"/>
    </source>
</evidence>
<dbReference type="GO" id="GO:0006260">
    <property type="term" value="P:DNA replication"/>
    <property type="evidence" value="ECO:0007669"/>
    <property type="project" value="UniProtKB-UniRule"/>
</dbReference>
<dbReference type="GO" id="GO:0003677">
    <property type="term" value="F:DNA binding"/>
    <property type="evidence" value="ECO:0007669"/>
    <property type="project" value="UniProtKB-UniRule"/>
</dbReference>
<dbReference type="PROSITE" id="PS50880">
    <property type="entry name" value="TOPRIM"/>
    <property type="match status" value="1"/>
</dbReference>
<evidence type="ECO:0000256" key="12">
    <source>
        <dbReference type="ARBA" id="ARBA00023125"/>
    </source>
</evidence>
<dbReference type="EC" id="5.6.2.-" evidence="16"/>
<evidence type="ECO:0000256" key="13">
    <source>
        <dbReference type="ARBA" id="ARBA00023235"/>
    </source>
</evidence>
<dbReference type="InterPro" id="IPR023405">
    <property type="entry name" value="Topo_IA_core_domain"/>
</dbReference>
<keyword evidence="6 16" id="KW-0547">Nucleotide-binding</keyword>
<dbReference type="CDD" id="cd00186">
    <property type="entry name" value="TOP1Ac"/>
    <property type="match status" value="1"/>
</dbReference>
<dbReference type="GO" id="GO:0160097">
    <property type="term" value="F:reverse gyrase activity"/>
    <property type="evidence" value="ECO:0007669"/>
    <property type="project" value="UniProtKB-UniRule"/>
</dbReference>
<dbReference type="CDD" id="cd17924">
    <property type="entry name" value="DDXDc_reverse_gyrase"/>
    <property type="match status" value="1"/>
</dbReference>
<dbReference type="Gene3D" id="3.30.56.80">
    <property type="match status" value="1"/>
</dbReference>
<feature type="domain" description="Toprim" evidence="19">
    <location>
        <begin position="557"/>
        <end position="714"/>
    </location>
</feature>
<keyword evidence="13 16" id="KW-0413">Isomerase</keyword>
<evidence type="ECO:0000256" key="16">
    <source>
        <dbReference type="HAMAP-Rule" id="MF_01125"/>
    </source>
</evidence>
<dbReference type="CDD" id="cd03361">
    <property type="entry name" value="TOPRIM_TopoIA_RevGyr"/>
    <property type="match status" value="1"/>
</dbReference>
<dbReference type="GO" id="GO:0016887">
    <property type="term" value="F:ATP hydrolysis activity"/>
    <property type="evidence" value="ECO:0007669"/>
    <property type="project" value="RHEA"/>
</dbReference>
<evidence type="ECO:0000256" key="3">
    <source>
        <dbReference type="ARBA" id="ARBA00011245"/>
    </source>
</evidence>
<protein>
    <recommendedName>
        <fullName evidence="16 17">Reverse gyrase</fullName>
        <ecNumber evidence="16">5.6.2.-</ecNumber>
    </recommendedName>
</protein>
<evidence type="ECO:0000256" key="5">
    <source>
        <dbReference type="ARBA" id="ARBA00022723"/>
    </source>
</evidence>
<dbReference type="GO" id="GO:0008094">
    <property type="term" value="F:ATP-dependent activity, acting on DNA"/>
    <property type="evidence" value="ECO:0007669"/>
    <property type="project" value="UniProtKB-UniRule"/>
</dbReference>
<dbReference type="InterPro" id="IPR003601">
    <property type="entry name" value="Topo_IA_2"/>
</dbReference>
<evidence type="ECO:0000256" key="14">
    <source>
        <dbReference type="ARBA" id="ARBA00043976"/>
    </source>
</evidence>
<dbReference type="Pfam" id="PF01751">
    <property type="entry name" value="Toprim"/>
    <property type="match status" value="1"/>
</dbReference>
<dbReference type="InterPro" id="IPR040569">
    <property type="entry name" value="Znf_Rg"/>
</dbReference>
<evidence type="ECO:0000256" key="17">
    <source>
        <dbReference type="RuleBase" id="RU004026"/>
    </source>
</evidence>
<dbReference type="Pfam" id="PF17915">
    <property type="entry name" value="zf_Rg"/>
    <property type="match status" value="1"/>
</dbReference>
<evidence type="ECO:0000259" key="22">
    <source>
        <dbReference type="PROSITE" id="PS52039"/>
    </source>
</evidence>
<dbReference type="SMART" id="SM00487">
    <property type="entry name" value="DEXDc"/>
    <property type="match status" value="1"/>
</dbReference>
<dbReference type="InterPro" id="IPR005736">
    <property type="entry name" value="Reverse_gyrase"/>
</dbReference>
<dbReference type="SMART" id="SM00436">
    <property type="entry name" value="TOP1Bc"/>
    <property type="match status" value="1"/>
</dbReference>
<evidence type="ECO:0000259" key="21">
    <source>
        <dbReference type="PROSITE" id="PS52036"/>
    </source>
</evidence>
<dbReference type="GO" id="GO:0008270">
    <property type="term" value="F:zinc ion binding"/>
    <property type="evidence" value="ECO:0007669"/>
    <property type="project" value="UniProtKB-UniRule"/>
</dbReference>
<gene>
    <name evidence="23" type="primary">topG</name>
    <name evidence="16" type="synonym">rgy</name>
</gene>
<keyword evidence="7 16" id="KW-0863">Zinc-finger</keyword>
<dbReference type="Pfam" id="PF01131">
    <property type="entry name" value="Topoisom_bac"/>
    <property type="match status" value="1"/>
</dbReference>
<comment type="cofactor">
    <cofactor evidence="1">
        <name>Mg(2+)</name>
        <dbReference type="ChEBI" id="CHEBI:18420"/>
    </cofactor>
</comment>
<dbReference type="Gene3D" id="3.40.50.300">
    <property type="entry name" value="P-loop containing nucleotide triphosphate hydrolases"/>
    <property type="match status" value="3"/>
</dbReference>
<feature type="domain" description="Topo IA-type catalytic" evidence="22">
    <location>
        <begin position="730"/>
        <end position="1116"/>
    </location>
</feature>